<dbReference type="GO" id="GO:0015940">
    <property type="term" value="P:pantothenate biosynthetic process"/>
    <property type="evidence" value="ECO:0007669"/>
    <property type="project" value="UniProtKB-UniRule"/>
</dbReference>
<protein>
    <recommendedName>
        <fullName evidence="7">3-methyl-2-oxobutanoate hydroxymethyltransferase</fullName>
        <ecNumber evidence="7">2.1.2.11</ecNumber>
    </recommendedName>
    <alternativeName>
        <fullName evidence="7">Ketopantoate hydroxymethyltransferase</fullName>
        <shortName evidence="7">KPHMT</shortName>
    </alternativeName>
</protein>
<feature type="binding site" evidence="7 10">
    <location>
        <position position="84"/>
    </location>
    <ligand>
        <name>Mg(2+)</name>
        <dbReference type="ChEBI" id="CHEBI:18420"/>
    </ligand>
</feature>
<dbReference type="UniPathway" id="UPA00028">
    <property type="reaction ID" value="UER00003"/>
</dbReference>
<comment type="pathway">
    <text evidence="1 7">Cofactor biosynthesis; (R)-pantothenate biosynthesis; (R)-pantoate from 3-methyl-2-oxobutanoate: step 1/2.</text>
</comment>
<gene>
    <name evidence="7" type="primary">panB</name>
    <name evidence="11" type="ORF">SAMN05660653_02284</name>
</gene>
<dbReference type="PIRSF" id="PIRSF000388">
    <property type="entry name" value="Pantoate_hydroxy_MeTrfase"/>
    <property type="match status" value="1"/>
</dbReference>
<keyword evidence="7" id="KW-0963">Cytoplasm</keyword>
<comment type="catalytic activity">
    <reaction evidence="7">
        <text>(6R)-5,10-methylene-5,6,7,8-tetrahydrofolate + 3-methyl-2-oxobutanoate + H2O = 2-dehydropantoate + (6S)-5,6,7,8-tetrahydrofolate</text>
        <dbReference type="Rhea" id="RHEA:11824"/>
        <dbReference type="ChEBI" id="CHEBI:11561"/>
        <dbReference type="ChEBI" id="CHEBI:11851"/>
        <dbReference type="ChEBI" id="CHEBI:15377"/>
        <dbReference type="ChEBI" id="CHEBI:15636"/>
        <dbReference type="ChEBI" id="CHEBI:57453"/>
        <dbReference type="EC" id="2.1.2.11"/>
    </reaction>
</comment>
<evidence type="ECO:0000256" key="8">
    <source>
        <dbReference type="PIRSR" id="PIRSR000388-1"/>
    </source>
</evidence>
<comment type="similarity">
    <text evidence="2 7">Belongs to the PanB family.</text>
</comment>
<sequence>MQKMTTARLSEMKSNGEKITVLTAYDWATAKLLDESGVDVLLVGDSLGMVVLGLENTLPVTMDDMIHHCKAVARGSQRALLVGDMPFMSYQVSPEQAVTNAGRFLQEAGMHAVKVEGGREMLPAVRRMTQSGIPVLGHVGLTPQHVHQLGGYKVQGRTEVAAQRIREDAIALEEAGVFGLVLECVPESLARTISQQLAVPTIGIGAGPDCDGQILVFHDVVGLYDRFTPKFVKKYAQAGALMREAVQQYVREVKSGDFPAPEHTFK</sequence>
<keyword evidence="5 7" id="KW-0808">Transferase</keyword>
<evidence type="ECO:0000256" key="3">
    <source>
        <dbReference type="ARBA" id="ARBA00011424"/>
    </source>
</evidence>
<dbReference type="InterPro" id="IPR040442">
    <property type="entry name" value="Pyrv_kinase-like_dom_sf"/>
</dbReference>
<dbReference type="NCBIfam" id="TIGR00222">
    <property type="entry name" value="panB"/>
    <property type="match status" value="1"/>
</dbReference>
<keyword evidence="7 10" id="KW-0460">Magnesium</keyword>
<accession>A0A1G6DPH2</accession>
<evidence type="ECO:0000256" key="5">
    <source>
        <dbReference type="ARBA" id="ARBA00022679"/>
    </source>
</evidence>
<dbReference type="PANTHER" id="PTHR20881">
    <property type="entry name" value="3-METHYL-2-OXOBUTANOATE HYDROXYMETHYLTRANSFERASE"/>
    <property type="match status" value="1"/>
</dbReference>
<dbReference type="GO" id="GO:0008168">
    <property type="term" value="F:methyltransferase activity"/>
    <property type="evidence" value="ECO:0007669"/>
    <property type="project" value="UniProtKB-KW"/>
</dbReference>
<dbReference type="GO" id="GO:0000287">
    <property type="term" value="F:magnesium ion binding"/>
    <property type="evidence" value="ECO:0007669"/>
    <property type="project" value="TreeGrafter"/>
</dbReference>
<keyword evidence="4 7" id="KW-0566">Pantothenate biosynthesis</keyword>
<proteinExistence type="inferred from homology"/>
<comment type="subcellular location">
    <subcellularLocation>
        <location evidence="7">Cytoplasm</location>
    </subcellularLocation>
</comment>
<dbReference type="FunFam" id="3.20.20.60:FF:000003">
    <property type="entry name" value="3-methyl-2-oxobutanoate hydroxymethyltransferase"/>
    <property type="match status" value="1"/>
</dbReference>
<dbReference type="EC" id="2.1.2.11" evidence="7"/>
<reference evidence="11 12" key="1">
    <citation type="submission" date="2016-10" db="EMBL/GenBank/DDBJ databases">
        <authorList>
            <person name="de Groot N.N."/>
        </authorList>
    </citation>
    <scope>NUCLEOTIDE SEQUENCE [LARGE SCALE GENOMIC DNA]</scope>
    <source>
        <strain evidence="11 12">ASO4-2</strain>
    </source>
</reference>
<dbReference type="NCBIfam" id="NF001452">
    <property type="entry name" value="PRK00311.1"/>
    <property type="match status" value="1"/>
</dbReference>
<comment type="function">
    <text evidence="6 7">Catalyzes the reversible reaction in which hydroxymethyl group from 5,10-methylenetetrahydrofolate is transferred onto alpha-ketoisovalerate to form ketopantoate.</text>
</comment>
<feature type="binding site" evidence="7 9">
    <location>
        <begin position="45"/>
        <end position="46"/>
    </location>
    <ligand>
        <name>3-methyl-2-oxobutanoate</name>
        <dbReference type="ChEBI" id="CHEBI:11851"/>
    </ligand>
</feature>
<evidence type="ECO:0000256" key="7">
    <source>
        <dbReference type="HAMAP-Rule" id="MF_00156"/>
    </source>
</evidence>
<comment type="subunit">
    <text evidence="3 7">Homodecamer; pentamer of dimers.</text>
</comment>
<dbReference type="EMBL" id="FMXO01000013">
    <property type="protein sequence ID" value="SDB47020.1"/>
    <property type="molecule type" value="Genomic_DNA"/>
</dbReference>
<evidence type="ECO:0000256" key="1">
    <source>
        <dbReference type="ARBA" id="ARBA00005033"/>
    </source>
</evidence>
<evidence type="ECO:0000256" key="6">
    <source>
        <dbReference type="ARBA" id="ARBA00056497"/>
    </source>
</evidence>
<dbReference type="STRING" id="617002.SAMN05660653_02284"/>
<evidence type="ECO:0000256" key="9">
    <source>
        <dbReference type="PIRSR" id="PIRSR000388-2"/>
    </source>
</evidence>
<name>A0A1G6DPH2_9BACT</name>
<dbReference type="HAMAP" id="MF_00156">
    <property type="entry name" value="PanB"/>
    <property type="match status" value="1"/>
</dbReference>
<dbReference type="Pfam" id="PF02548">
    <property type="entry name" value="Pantoate_transf"/>
    <property type="match status" value="1"/>
</dbReference>
<dbReference type="PANTHER" id="PTHR20881:SF0">
    <property type="entry name" value="3-METHYL-2-OXOBUTANOATE HYDROXYMETHYLTRANSFERASE"/>
    <property type="match status" value="1"/>
</dbReference>
<evidence type="ECO:0000313" key="12">
    <source>
        <dbReference type="Proteomes" id="UP000198771"/>
    </source>
</evidence>
<organism evidence="11 12">
    <name type="scientific">Desulfonatronum thiosulfatophilum</name>
    <dbReference type="NCBI Taxonomy" id="617002"/>
    <lineage>
        <taxon>Bacteria</taxon>
        <taxon>Pseudomonadati</taxon>
        <taxon>Thermodesulfobacteriota</taxon>
        <taxon>Desulfovibrionia</taxon>
        <taxon>Desulfovibrionales</taxon>
        <taxon>Desulfonatronaceae</taxon>
        <taxon>Desulfonatronum</taxon>
    </lineage>
</organism>
<dbReference type="AlphaFoldDB" id="A0A1G6DPH2"/>
<evidence type="ECO:0000256" key="10">
    <source>
        <dbReference type="PIRSR" id="PIRSR000388-3"/>
    </source>
</evidence>
<feature type="binding site" evidence="7 10">
    <location>
        <position position="45"/>
    </location>
    <ligand>
        <name>Mg(2+)</name>
        <dbReference type="ChEBI" id="CHEBI:18420"/>
    </ligand>
</feature>
<keyword evidence="11" id="KW-0489">Methyltransferase</keyword>
<dbReference type="GO" id="GO:0032259">
    <property type="term" value="P:methylation"/>
    <property type="evidence" value="ECO:0007669"/>
    <property type="project" value="UniProtKB-KW"/>
</dbReference>
<evidence type="ECO:0000256" key="2">
    <source>
        <dbReference type="ARBA" id="ARBA00008676"/>
    </source>
</evidence>
<evidence type="ECO:0000256" key="4">
    <source>
        <dbReference type="ARBA" id="ARBA00022655"/>
    </source>
</evidence>
<evidence type="ECO:0000313" key="11">
    <source>
        <dbReference type="EMBL" id="SDB47020.1"/>
    </source>
</evidence>
<dbReference type="GO" id="GO:0005737">
    <property type="term" value="C:cytoplasm"/>
    <property type="evidence" value="ECO:0007669"/>
    <property type="project" value="UniProtKB-SubCell"/>
</dbReference>
<feature type="active site" description="Proton acceptor" evidence="7 8">
    <location>
        <position position="183"/>
    </location>
</feature>
<feature type="binding site" evidence="7 10">
    <location>
        <position position="116"/>
    </location>
    <ligand>
        <name>Mg(2+)</name>
        <dbReference type="ChEBI" id="CHEBI:18420"/>
    </ligand>
</feature>
<dbReference type="SUPFAM" id="SSF51621">
    <property type="entry name" value="Phosphoenolpyruvate/pyruvate domain"/>
    <property type="match status" value="1"/>
</dbReference>
<dbReference type="InterPro" id="IPR003700">
    <property type="entry name" value="Pantoate_hydroxy_MeTrfase"/>
</dbReference>
<comment type="cofactor">
    <cofactor evidence="7 10">
        <name>Mg(2+)</name>
        <dbReference type="ChEBI" id="CHEBI:18420"/>
    </cofactor>
    <text evidence="7 10">Binds 1 Mg(2+) ion per subunit.</text>
</comment>
<dbReference type="Gene3D" id="3.20.20.60">
    <property type="entry name" value="Phosphoenolpyruvate-binding domains"/>
    <property type="match status" value="1"/>
</dbReference>
<dbReference type="CDD" id="cd06557">
    <property type="entry name" value="KPHMT-like"/>
    <property type="match status" value="1"/>
</dbReference>
<feature type="binding site" evidence="7 9">
    <location>
        <position position="114"/>
    </location>
    <ligand>
        <name>3-methyl-2-oxobutanoate</name>
        <dbReference type="ChEBI" id="CHEBI:11851"/>
    </ligand>
</feature>
<keyword evidence="12" id="KW-1185">Reference proteome</keyword>
<keyword evidence="7 10" id="KW-0479">Metal-binding</keyword>
<feature type="binding site" evidence="7 9">
    <location>
        <position position="84"/>
    </location>
    <ligand>
        <name>3-methyl-2-oxobutanoate</name>
        <dbReference type="ChEBI" id="CHEBI:11851"/>
    </ligand>
</feature>
<dbReference type="GO" id="GO:0003864">
    <property type="term" value="F:3-methyl-2-oxobutanoate hydroxymethyltransferase activity"/>
    <property type="evidence" value="ECO:0007669"/>
    <property type="project" value="UniProtKB-UniRule"/>
</dbReference>
<dbReference type="Proteomes" id="UP000198771">
    <property type="component" value="Unassembled WGS sequence"/>
</dbReference>
<dbReference type="InterPro" id="IPR015813">
    <property type="entry name" value="Pyrv/PenolPyrv_kinase-like_dom"/>
</dbReference>